<keyword evidence="2" id="KW-1133">Transmembrane helix</keyword>
<sequence length="198" mass="22503">MLYFSSGVYLRMQKENGFTLTELLIAMIIMLVLAGIGLPTMIYHYARAKQQKAIAQVQRLETALEQFKSDMGYYPVELTEGEYFGTTSTDTSKRAAIIQALSGYDKNQNKVAAWWDDQYWHGPYLEFDKKELDSSGQFIDPWQEAYLFDGTAAGRDLNNTASFDILSKGPDRIWNAGTPGHTDNDDNIVNWLPNYVND</sequence>
<gene>
    <name evidence="4" type="ORF">C4541_06055</name>
</gene>
<name>A0A3A4RCZ0_9BACT</name>
<reference evidence="4 5" key="1">
    <citation type="journal article" date="2017" name="ISME J.">
        <title>Energy and carbon metabolisms in a deep terrestrial subsurface fluid microbial community.</title>
        <authorList>
            <person name="Momper L."/>
            <person name="Jungbluth S.P."/>
            <person name="Lee M.D."/>
            <person name="Amend J.P."/>
        </authorList>
    </citation>
    <scope>NUCLEOTIDE SEQUENCE [LARGE SCALE GENOMIC DNA]</scope>
    <source>
        <strain evidence="4">SURF_26</strain>
    </source>
</reference>
<dbReference type="AlphaFoldDB" id="A0A3A4RCZ0"/>
<keyword evidence="2" id="KW-0472">Membrane</keyword>
<dbReference type="SUPFAM" id="SSF54523">
    <property type="entry name" value="Pili subunits"/>
    <property type="match status" value="1"/>
</dbReference>
<evidence type="ECO:0000256" key="1">
    <source>
        <dbReference type="ARBA" id="ARBA00022481"/>
    </source>
</evidence>
<evidence type="ECO:0000259" key="3">
    <source>
        <dbReference type="Pfam" id="PF08334"/>
    </source>
</evidence>
<dbReference type="PRINTS" id="PR00813">
    <property type="entry name" value="BCTERIALGSPG"/>
</dbReference>
<evidence type="ECO:0000256" key="2">
    <source>
        <dbReference type="SAM" id="Phobius"/>
    </source>
</evidence>
<feature type="transmembrane region" description="Helical" evidence="2">
    <location>
        <begin position="20"/>
        <end position="43"/>
    </location>
</feature>
<dbReference type="InterPro" id="IPR012902">
    <property type="entry name" value="N_methyl_site"/>
</dbReference>
<dbReference type="EMBL" id="QZJZ01000049">
    <property type="protein sequence ID" value="RJP59421.1"/>
    <property type="molecule type" value="Genomic_DNA"/>
</dbReference>
<dbReference type="Pfam" id="PF07963">
    <property type="entry name" value="N_methyl"/>
    <property type="match status" value="1"/>
</dbReference>
<dbReference type="InterPro" id="IPR000983">
    <property type="entry name" value="Bac_GSPG_pilin"/>
</dbReference>
<dbReference type="GO" id="GO:0015628">
    <property type="term" value="P:protein secretion by the type II secretion system"/>
    <property type="evidence" value="ECO:0007669"/>
    <property type="project" value="InterPro"/>
</dbReference>
<keyword evidence="1" id="KW-0488">Methylation</keyword>
<feature type="domain" description="Type II secretion system protein GspG C-terminal" evidence="3">
    <location>
        <begin position="44"/>
        <end position="76"/>
    </location>
</feature>
<dbReference type="Pfam" id="PF08334">
    <property type="entry name" value="T2SSG"/>
    <property type="match status" value="1"/>
</dbReference>
<dbReference type="InterPro" id="IPR045584">
    <property type="entry name" value="Pilin-like"/>
</dbReference>
<comment type="caution">
    <text evidence="4">The sequence shown here is derived from an EMBL/GenBank/DDBJ whole genome shotgun (WGS) entry which is preliminary data.</text>
</comment>
<dbReference type="Proteomes" id="UP000266426">
    <property type="component" value="Unassembled WGS sequence"/>
</dbReference>
<dbReference type="NCBIfam" id="TIGR02532">
    <property type="entry name" value="IV_pilin_GFxxxE"/>
    <property type="match status" value="1"/>
</dbReference>
<dbReference type="InterPro" id="IPR013545">
    <property type="entry name" value="T2SS_protein-GspG_C"/>
</dbReference>
<organism evidence="4 5">
    <name type="scientific">Candidatus Auribacter fodinae</name>
    <dbReference type="NCBI Taxonomy" id="2093366"/>
    <lineage>
        <taxon>Bacteria</taxon>
        <taxon>Pseudomonadati</taxon>
        <taxon>Candidatus Auribacterota</taxon>
        <taxon>Candidatus Auribacteria</taxon>
        <taxon>Candidatus Auribacterales</taxon>
        <taxon>Candidatus Auribacteraceae</taxon>
        <taxon>Candidatus Auribacter</taxon>
    </lineage>
</organism>
<accession>A0A3A4RCZ0</accession>
<keyword evidence="2" id="KW-0812">Transmembrane</keyword>
<evidence type="ECO:0000313" key="4">
    <source>
        <dbReference type="EMBL" id="RJP59421.1"/>
    </source>
</evidence>
<dbReference type="GO" id="GO:0015627">
    <property type="term" value="C:type II protein secretion system complex"/>
    <property type="evidence" value="ECO:0007669"/>
    <property type="project" value="InterPro"/>
</dbReference>
<protein>
    <submittedName>
        <fullName evidence="4">Prepilin-type N-terminal cleavage/methylation domain-containing protein</fullName>
    </submittedName>
</protein>
<evidence type="ECO:0000313" key="5">
    <source>
        <dbReference type="Proteomes" id="UP000266426"/>
    </source>
</evidence>
<dbReference type="Gene3D" id="3.30.700.10">
    <property type="entry name" value="Glycoprotein, Type 4 Pilin"/>
    <property type="match status" value="1"/>
</dbReference>
<proteinExistence type="predicted"/>